<dbReference type="SUPFAM" id="SSF48239">
    <property type="entry name" value="Terpenoid cyclases/Protein prenyltransferases"/>
    <property type="match status" value="1"/>
</dbReference>
<reference evidence="2 3" key="1">
    <citation type="submission" date="2019-02" db="EMBL/GenBank/DDBJ databases">
        <title>Deep-cultivation of Planctomycetes and their phenomic and genomic characterization uncovers novel biology.</title>
        <authorList>
            <person name="Wiegand S."/>
            <person name="Jogler M."/>
            <person name="Boedeker C."/>
            <person name="Pinto D."/>
            <person name="Vollmers J."/>
            <person name="Rivas-Marin E."/>
            <person name="Kohn T."/>
            <person name="Peeters S.H."/>
            <person name="Heuer A."/>
            <person name="Rast P."/>
            <person name="Oberbeckmann S."/>
            <person name="Bunk B."/>
            <person name="Jeske O."/>
            <person name="Meyerdierks A."/>
            <person name="Storesund J.E."/>
            <person name="Kallscheuer N."/>
            <person name="Luecker S."/>
            <person name="Lage O.M."/>
            <person name="Pohl T."/>
            <person name="Merkel B.J."/>
            <person name="Hornburger P."/>
            <person name="Mueller R.-W."/>
            <person name="Bruemmer F."/>
            <person name="Labrenz M."/>
            <person name="Spormann A.M."/>
            <person name="Op den Camp H."/>
            <person name="Overmann J."/>
            <person name="Amann R."/>
            <person name="Jetten M.S.M."/>
            <person name="Mascher T."/>
            <person name="Medema M.H."/>
            <person name="Devos D.P."/>
            <person name="Kaster A.-K."/>
            <person name="Ovreas L."/>
            <person name="Rohde M."/>
            <person name="Galperin M.Y."/>
            <person name="Jogler C."/>
        </authorList>
    </citation>
    <scope>NUCLEOTIDE SEQUENCE [LARGE SCALE GENOMIC DNA]</scope>
    <source>
        <strain evidence="2 3">K22_7</strain>
    </source>
</reference>
<dbReference type="EMBL" id="CP036525">
    <property type="protein sequence ID" value="QDT07835.1"/>
    <property type="molecule type" value="Genomic_DNA"/>
</dbReference>
<evidence type="ECO:0000259" key="1">
    <source>
        <dbReference type="Pfam" id="PF13709"/>
    </source>
</evidence>
<dbReference type="InterPro" id="IPR008930">
    <property type="entry name" value="Terpenoid_cyclase/PrenylTrfase"/>
</dbReference>
<proteinExistence type="predicted"/>
<dbReference type="Gene3D" id="1.50.10.20">
    <property type="match status" value="2"/>
</dbReference>
<dbReference type="Gene3D" id="3.40.50.12140">
    <property type="entry name" value="Domain of unknown function DUF4159"/>
    <property type="match status" value="2"/>
</dbReference>
<dbReference type="InterPro" id="IPR025297">
    <property type="entry name" value="DUF4159"/>
</dbReference>
<evidence type="ECO:0000313" key="2">
    <source>
        <dbReference type="EMBL" id="QDT07835.1"/>
    </source>
</evidence>
<dbReference type="Proteomes" id="UP000318538">
    <property type="component" value="Chromosome"/>
</dbReference>
<dbReference type="Pfam" id="PF13709">
    <property type="entry name" value="DUF4159"/>
    <property type="match status" value="2"/>
</dbReference>
<dbReference type="AlphaFoldDB" id="A0A517NL17"/>
<feature type="domain" description="DUF4159" evidence="1">
    <location>
        <begin position="630"/>
        <end position="817"/>
    </location>
</feature>
<dbReference type="KEGG" id="rlc:K227x_62640"/>
<dbReference type="OrthoDB" id="220961at2"/>
<feature type="domain" description="DUF4159" evidence="1">
    <location>
        <begin position="398"/>
        <end position="588"/>
    </location>
</feature>
<sequence length="819" mass="89777">MINAHSFAETHRLAFAQTQRPDFSPPNLRRWKPAKARRLTLALVVWVVVTAFCSHTTRCWAAEVDAATVQRAIDRGVAYLRKTQSERGNWDEYSGYSCGQTALCTLALLNCGIPKDDPTVAKAMKYLRSFEPQETYSVSLQTMVYCQLGAAGDLPRIRRNAQWLVDTQFREGAGPSGLGAWNYGTQRGGPGDPSNSQFAILALGAAEERGIQVEPVAFELAMRYWTNRQRPGGSWAYNSRDPSGSMTCAGVASIIISRGRLGGGTSSIVGNQIRCCGGDDEQTDPVEAGLDWLGRNFTTLVNPGGNGMTLYYYIYALERVGRLSGRRFIGGHDWYREGAERLITLQDDFLGYWKGNGALEPEAVATSFALLFLSKGKRQVVVGRLRYPDAPNVDSTNSVGWKQHPDGMRQLVRQVERDWGRDLTWQTIESESANLADLLQTPVLVISGRQAIRWSDKTSETLRQYTQQGGTILFEADGGDGCGDASGFGRSVMKLCGDWFDGAKLERLPPDHPVWFAEKKVDPTAISKNFWMYGVQACCRTSVFFSPQSLSCRWELGDVLFRRSEIAPAAKAQITAAVGIGENVIAYATGRELKDKLESRFVINDGSDIDASRGSIHMATLDLDAGGQEARRAVPHAAALVKSRVPLRILAADQPIGFDAQSLADVQFLWIHGRTDFAFDDAQRQVLADFVRDDGIILGSSVCGGEAFTEAFRREMKKIFPASPLETVPPDHPLWRASGGFDLSSVTIRTPGDGGRGLAKRTGRPLMEMVTIDDIAGVFFSPLDISCALESPNSVQCPGYSTEDAAKIVANLLLFGLQQ</sequence>
<protein>
    <recommendedName>
        <fullName evidence="1">DUF4159 domain-containing protein</fullName>
    </recommendedName>
</protein>
<dbReference type="CDD" id="cd00688">
    <property type="entry name" value="ISOPREN_C2_like"/>
    <property type="match status" value="1"/>
</dbReference>
<organism evidence="2 3">
    <name type="scientific">Rubripirellula lacrimiformis</name>
    <dbReference type="NCBI Taxonomy" id="1930273"/>
    <lineage>
        <taxon>Bacteria</taxon>
        <taxon>Pseudomonadati</taxon>
        <taxon>Planctomycetota</taxon>
        <taxon>Planctomycetia</taxon>
        <taxon>Pirellulales</taxon>
        <taxon>Pirellulaceae</taxon>
        <taxon>Rubripirellula</taxon>
    </lineage>
</organism>
<gene>
    <name evidence="2" type="ORF">K227x_62640</name>
</gene>
<evidence type="ECO:0000313" key="3">
    <source>
        <dbReference type="Proteomes" id="UP000318538"/>
    </source>
</evidence>
<name>A0A517NL17_9BACT</name>
<accession>A0A517NL17</accession>
<keyword evidence="3" id="KW-1185">Reference proteome</keyword>